<evidence type="ECO:0000256" key="1">
    <source>
        <dbReference type="ARBA" id="ARBA00004604"/>
    </source>
</evidence>
<dbReference type="GO" id="GO:0000027">
    <property type="term" value="P:ribosomal large subunit assembly"/>
    <property type="evidence" value="ECO:0007669"/>
    <property type="project" value="InterPro"/>
</dbReference>
<keyword evidence="3 4" id="KW-0539">Nucleus</keyword>
<gene>
    <name evidence="6" type="primary">RPF2</name>
    <name evidence="6" type="ORF">LTR09_005616</name>
</gene>
<protein>
    <recommendedName>
        <fullName evidence="4">Ribosome production factor 2 homolog</fullName>
    </recommendedName>
    <alternativeName>
        <fullName evidence="4">Ribosome biogenesis protein RPF2 homolog</fullName>
    </alternativeName>
</protein>
<organism evidence="6 7">
    <name type="scientific">Extremus antarcticus</name>
    <dbReference type="NCBI Taxonomy" id="702011"/>
    <lineage>
        <taxon>Eukaryota</taxon>
        <taxon>Fungi</taxon>
        <taxon>Dikarya</taxon>
        <taxon>Ascomycota</taxon>
        <taxon>Pezizomycotina</taxon>
        <taxon>Dothideomycetes</taxon>
        <taxon>Dothideomycetidae</taxon>
        <taxon>Mycosphaerellales</taxon>
        <taxon>Extremaceae</taxon>
        <taxon>Extremus</taxon>
    </lineage>
</organism>
<dbReference type="Pfam" id="PF04427">
    <property type="entry name" value="Brix"/>
    <property type="match status" value="1"/>
</dbReference>
<accession>A0AAJ0GCC0</accession>
<dbReference type="Proteomes" id="UP001271007">
    <property type="component" value="Unassembled WGS sequence"/>
</dbReference>
<dbReference type="InterPro" id="IPR007109">
    <property type="entry name" value="Brix"/>
</dbReference>
<comment type="caution">
    <text evidence="6">The sequence shown here is derived from an EMBL/GenBank/DDBJ whole genome shotgun (WGS) entry which is preliminary data.</text>
</comment>
<keyword evidence="7" id="KW-1185">Reference proteome</keyword>
<evidence type="ECO:0000313" key="6">
    <source>
        <dbReference type="EMBL" id="KAK3053447.1"/>
    </source>
</evidence>
<dbReference type="InterPro" id="IPR039770">
    <property type="entry name" value="Rpf2"/>
</dbReference>
<reference evidence="6" key="1">
    <citation type="submission" date="2023-04" db="EMBL/GenBank/DDBJ databases">
        <title>Black Yeasts Isolated from many extreme environments.</title>
        <authorList>
            <person name="Coleine C."/>
            <person name="Stajich J.E."/>
            <person name="Selbmann L."/>
        </authorList>
    </citation>
    <scope>NUCLEOTIDE SEQUENCE</scope>
    <source>
        <strain evidence="6">CCFEE 5312</strain>
    </source>
</reference>
<feature type="domain" description="Brix" evidence="5">
    <location>
        <begin position="30"/>
        <end position="245"/>
    </location>
</feature>
<evidence type="ECO:0000256" key="3">
    <source>
        <dbReference type="ARBA" id="ARBA00023242"/>
    </source>
</evidence>
<dbReference type="PROSITE" id="PS50833">
    <property type="entry name" value="BRIX"/>
    <property type="match status" value="1"/>
</dbReference>
<evidence type="ECO:0000256" key="2">
    <source>
        <dbReference type="ARBA" id="ARBA00010782"/>
    </source>
</evidence>
<comment type="similarity">
    <text evidence="2 4">Belongs to the RPF2 family.</text>
</comment>
<evidence type="ECO:0000256" key="4">
    <source>
        <dbReference type="RuleBase" id="RU367086"/>
    </source>
</evidence>
<dbReference type="EMBL" id="JAWDJX010000016">
    <property type="protein sequence ID" value="KAK3053447.1"/>
    <property type="molecule type" value="Genomic_DNA"/>
</dbReference>
<dbReference type="GO" id="GO:0005730">
    <property type="term" value="C:nucleolus"/>
    <property type="evidence" value="ECO:0007669"/>
    <property type="project" value="UniProtKB-SubCell"/>
</dbReference>
<dbReference type="AlphaFoldDB" id="A0AAJ0GCC0"/>
<comment type="subcellular location">
    <subcellularLocation>
        <location evidence="1 4">Nucleus</location>
        <location evidence="1 4">Nucleolus</location>
    </subcellularLocation>
</comment>
<evidence type="ECO:0000259" key="5">
    <source>
        <dbReference type="PROSITE" id="PS50833"/>
    </source>
</evidence>
<proteinExistence type="inferred from homology"/>
<dbReference type="PANTHER" id="PTHR12728">
    <property type="entry name" value="BRIX DOMAIN CONTAINING PROTEIN"/>
    <property type="match status" value="1"/>
</dbReference>
<dbReference type="GO" id="GO:0019843">
    <property type="term" value="F:rRNA binding"/>
    <property type="evidence" value="ECO:0007669"/>
    <property type="project" value="UniProtKB-UniRule"/>
</dbReference>
<evidence type="ECO:0000313" key="7">
    <source>
        <dbReference type="Proteomes" id="UP001271007"/>
    </source>
</evidence>
<dbReference type="PANTHER" id="PTHR12728:SF0">
    <property type="entry name" value="RIBOSOME PRODUCTION FACTOR 2 HOMOLOG"/>
    <property type="match status" value="1"/>
</dbReference>
<name>A0AAJ0GCC0_9PEZI</name>
<dbReference type="SMART" id="SM00879">
    <property type="entry name" value="Brix"/>
    <property type="match status" value="1"/>
</dbReference>
<sequence>MLPIREIKPKNARTKRFLDNKAPQHVENPKQTLFLRYTSTSDITQLLTTDLASLKRPLAIKFTKRNNVHPFEDPTSLEFFSEKNDASLMVYSSTSKKRPHCLTLVRFFGFKILDMVELLIQEETMRTMSQFKNGTARVGLKPLLSFSGSAFDSPVPNAYTLAKSLFTDMFKGTDVDKVDVEGLQYMMHFSVDEEEQEGVKPMIHLRCYLLRTKKVPNSTLPRVDVEEMGPRADFRVGRHREPDADMLKEAMRKAKTTEAKTKKNIETDIIGDKVGRIHIGKQDLSALQTRKMKGLKRSRNVADDEEAFAGADDGINFVPEGAEKRIRVEV</sequence>
<dbReference type="GO" id="GO:0000463">
    <property type="term" value="P:maturation of LSU-rRNA from tricistronic rRNA transcript (SSU-rRNA, 5.8S rRNA, LSU-rRNA)"/>
    <property type="evidence" value="ECO:0007669"/>
    <property type="project" value="TreeGrafter"/>
</dbReference>